<organism evidence="11">
    <name type="scientific">freshwater metagenome</name>
    <dbReference type="NCBI Taxonomy" id="449393"/>
    <lineage>
        <taxon>unclassified sequences</taxon>
        <taxon>metagenomes</taxon>
        <taxon>ecological metagenomes</taxon>
    </lineage>
</organism>
<dbReference type="Gene3D" id="3.40.980.10">
    <property type="entry name" value="MoaB/Mog-like domain"/>
    <property type="match status" value="1"/>
</dbReference>
<dbReference type="GO" id="GO:0005829">
    <property type="term" value="C:cytosol"/>
    <property type="evidence" value="ECO:0007669"/>
    <property type="project" value="TreeGrafter"/>
</dbReference>
<dbReference type="EC" id="2.10.1.1" evidence="3"/>
<dbReference type="GO" id="GO:0061599">
    <property type="term" value="F:molybdopterin molybdotransferase activity"/>
    <property type="evidence" value="ECO:0007669"/>
    <property type="project" value="UniProtKB-EC"/>
</dbReference>
<dbReference type="Gene3D" id="2.170.190.11">
    <property type="entry name" value="Molybdopterin biosynthesis moea protein, domain 3"/>
    <property type="match status" value="1"/>
</dbReference>
<evidence type="ECO:0000313" key="12">
    <source>
        <dbReference type="EMBL" id="CAB4847004.1"/>
    </source>
</evidence>
<dbReference type="InterPro" id="IPR005111">
    <property type="entry name" value="MoeA_C_domain_IV"/>
</dbReference>
<dbReference type="FunFam" id="2.170.190.11:FF:000001">
    <property type="entry name" value="Molybdopterin molybdenumtransferase"/>
    <property type="match status" value="1"/>
</dbReference>
<gene>
    <name evidence="11" type="ORF">UFOPK3099_00869</name>
    <name evidence="12" type="ORF">UFOPK3267_00382</name>
</gene>
<evidence type="ECO:0000256" key="9">
    <source>
        <dbReference type="ARBA" id="ARBA00047317"/>
    </source>
</evidence>
<dbReference type="GO" id="GO:0006777">
    <property type="term" value="P:Mo-molybdopterin cofactor biosynthetic process"/>
    <property type="evidence" value="ECO:0007669"/>
    <property type="project" value="UniProtKB-KW"/>
</dbReference>
<feature type="domain" description="MoaB/Mog" evidence="10">
    <location>
        <begin position="177"/>
        <end position="316"/>
    </location>
</feature>
<dbReference type="SUPFAM" id="SSF63867">
    <property type="entry name" value="MoeA C-terminal domain-like"/>
    <property type="match status" value="1"/>
</dbReference>
<comment type="catalytic activity">
    <reaction evidence="9">
        <text>adenylyl-molybdopterin + molybdate = Mo-molybdopterin + AMP + H(+)</text>
        <dbReference type="Rhea" id="RHEA:35047"/>
        <dbReference type="ChEBI" id="CHEBI:15378"/>
        <dbReference type="ChEBI" id="CHEBI:36264"/>
        <dbReference type="ChEBI" id="CHEBI:62727"/>
        <dbReference type="ChEBI" id="CHEBI:71302"/>
        <dbReference type="ChEBI" id="CHEBI:456215"/>
        <dbReference type="EC" id="2.10.1.1"/>
    </reaction>
</comment>
<accession>A0A6J6YXB4</accession>
<dbReference type="EMBL" id="CAFAAV010000051">
    <property type="protein sequence ID" value="CAB4812974.1"/>
    <property type="molecule type" value="Genomic_DNA"/>
</dbReference>
<evidence type="ECO:0000256" key="3">
    <source>
        <dbReference type="ARBA" id="ARBA00013269"/>
    </source>
</evidence>
<dbReference type="Pfam" id="PF03453">
    <property type="entry name" value="MoeA_N"/>
    <property type="match status" value="1"/>
</dbReference>
<evidence type="ECO:0000256" key="7">
    <source>
        <dbReference type="ARBA" id="ARBA00022842"/>
    </source>
</evidence>
<reference evidence="11" key="1">
    <citation type="submission" date="2020-05" db="EMBL/GenBank/DDBJ databases">
        <authorList>
            <person name="Chiriac C."/>
            <person name="Salcher M."/>
            <person name="Ghai R."/>
            <person name="Kavagutti S V."/>
        </authorList>
    </citation>
    <scope>NUCLEOTIDE SEQUENCE</scope>
</reference>
<evidence type="ECO:0000259" key="10">
    <source>
        <dbReference type="SMART" id="SM00852"/>
    </source>
</evidence>
<dbReference type="SUPFAM" id="SSF53218">
    <property type="entry name" value="Molybdenum cofactor biosynthesis proteins"/>
    <property type="match status" value="1"/>
</dbReference>
<dbReference type="SUPFAM" id="SSF63882">
    <property type="entry name" value="MoeA N-terminal region -like"/>
    <property type="match status" value="1"/>
</dbReference>
<dbReference type="UniPathway" id="UPA00344"/>
<dbReference type="Pfam" id="PF03454">
    <property type="entry name" value="MoeA_C"/>
    <property type="match status" value="1"/>
</dbReference>
<evidence type="ECO:0000313" key="11">
    <source>
        <dbReference type="EMBL" id="CAB4812974.1"/>
    </source>
</evidence>
<dbReference type="NCBIfam" id="TIGR00177">
    <property type="entry name" value="molyb_syn"/>
    <property type="match status" value="1"/>
</dbReference>
<dbReference type="InterPro" id="IPR036688">
    <property type="entry name" value="MoeA_C_domain_IV_sf"/>
</dbReference>
<dbReference type="InterPro" id="IPR005110">
    <property type="entry name" value="MoeA_linker/N"/>
</dbReference>
<protein>
    <recommendedName>
        <fullName evidence="3">molybdopterin molybdotransferase</fullName>
        <ecNumber evidence="3">2.10.1.1</ecNumber>
    </recommendedName>
</protein>
<keyword evidence="7" id="KW-0460">Magnesium</keyword>
<dbReference type="Gene3D" id="3.90.105.10">
    <property type="entry name" value="Molybdopterin biosynthesis moea protein, domain 2"/>
    <property type="match status" value="1"/>
</dbReference>
<dbReference type="CDD" id="cd00887">
    <property type="entry name" value="MoeA"/>
    <property type="match status" value="1"/>
</dbReference>
<dbReference type="InterPro" id="IPR036425">
    <property type="entry name" value="MoaB/Mog-like_dom_sf"/>
</dbReference>
<dbReference type="InterPro" id="IPR036135">
    <property type="entry name" value="MoeA_linker/N_sf"/>
</dbReference>
<dbReference type="PANTHER" id="PTHR10192">
    <property type="entry name" value="MOLYBDOPTERIN BIOSYNTHESIS PROTEIN"/>
    <property type="match status" value="1"/>
</dbReference>
<evidence type="ECO:0000256" key="4">
    <source>
        <dbReference type="ARBA" id="ARBA00022505"/>
    </source>
</evidence>
<comment type="cofactor">
    <cofactor evidence="1">
        <name>Mg(2+)</name>
        <dbReference type="ChEBI" id="CHEBI:18420"/>
    </cofactor>
</comment>
<comment type="pathway">
    <text evidence="2">Cofactor biosynthesis; molybdopterin biosynthesis.</text>
</comment>
<dbReference type="EMBL" id="CAFBIY010000013">
    <property type="protein sequence ID" value="CAB4847004.1"/>
    <property type="molecule type" value="Genomic_DNA"/>
</dbReference>
<keyword evidence="4" id="KW-0500">Molybdenum</keyword>
<evidence type="ECO:0000256" key="6">
    <source>
        <dbReference type="ARBA" id="ARBA00022723"/>
    </source>
</evidence>
<dbReference type="NCBIfam" id="NF045515">
    <property type="entry name" value="Glp_gephyrin"/>
    <property type="match status" value="1"/>
</dbReference>
<evidence type="ECO:0000256" key="8">
    <source>
        <dbReference type="ARBA" id="ARBA00023150"/>
    </source>
</evidence>
<dbReference type="Gene3D" id="2.40.340.10">
    <property type="entry name" value="MoeA, C-terminal, domain IV"/>
    <property type="match status" value="1"/>
</dbReference>
<dbReference type="InterPro" id="IPR038987">
    <property type="entry name" value="MoeA-like"/>
</dbReference>
<dbReference type="AlphaFoldDB" id="A0A6J6YXB4"/>
<evidence type="ECO:0000256" key="5">
    <source>
        <dbReference type="ARBA" id="ARBA00022679"/>
    </source>
</evidence>
<evidence type="ECO:0000256" key="1">
    <source>
        <dbReference type="ARBA" id="ARBA00001946"/>
    </source>
</evidence>
<sequence length="404" mass="41844">MLDISEARHHVLSRCPAAAPVAMPVRQAVGCVLASSVVATESVPPFVNSAVDGYAVRAASLVGVPVQLPVVGEVAAGAYTDHVLQLGEAIRIMTGAPVPAGADAVVMVEDTERIDGGAVVRINRSVEVGSALRGIGSDVHAGTTLFEPGTVITPAVLGVLASINVRDVVVHPRARVAVLSTGDELIDDGSALQPGQIRESNRTMLFAALVDAGCEVVDLGIVRDDEAALEQVLRDAAETCDAVVTSGGVSMGDYDVVKAVLSRIADMRWMQIAIKPAKPFAFGLLGTRQVPIFGLPGNPVSSLVSFELMARPALRQMMGHAVIDRPTVLAVATDGLRRRPDDKIHYARVFAEFGPDGRVHIRSIGAQGSHQLAASSLANAIAVVPDGDGIAPGGDVATILLSLG</sequence>
<dbReference type="FunFam" id="3.40.980.10:FF:000004">
    <property type="entry name" value="Molybdopterin molybdenumtransferase"/>
    <property type="match status" value="1"/>
</dbReference>
<dbReference type="PANTHER" id="PTHR10192:SF5">
    <property type="entry name" value="GEPHYRIN"/>
    <property type="match status" value="1"/>
</dbReference>
<dbReference type="GO" id="GO:0046872">
    <property type="term" value="F:metal ion binding"/>
    <property type="evidence" value="ECO:0007669"/>
    <property type="project" value="UniProtKB-KW"/>
</dbReference>
<dbReference type="Pfam" id="PF00994">
    <property type="entry name" value="MoCF_biosynth"/>
    <property type="match status" value="1"/>
</dbReference>
<evidence type="ECO:0000256" key="2">
    <source>
        <dbReference type="ARBA" id="ARBA00005046"/>
    </source>
</evidence>
<keyword evidence="8" id="KW-0501">Molybdenum cofactor biosynthesis</keyword>
<keyword evidence="6" id="KW-0479">Metal-binding</keyword>
<proteinExistence type="predicted"/>
<name>A0A6J6YXB4_9ZZZZ</name>
<dbReference type="SMART" id="SM00852">
    <property type="entry name" value="MoCF_biosynth"/>
    <property type="match status" value="1"/>
</dbReference>
<dbReference type="InterPro" id="IPR001453">
    <property type="entry name" value="MoaB/Mog_dom"/>
</dbReference>
<keyword evidence="5" id="KW-0808">Transferase</keyword>